<dbReference type="InterPro" id="IPR004827">
    <property type="entry name" value="bZIP"/>
</dbReference>
<dbReference type="SMART" id="SM00338">
    <property type="entry name" value="BRLZ"/>
    <property type="match status" value="1"/>
</dbReference>
<dbReference type="EMBL" id="JALJOV010001585">
    <property type="protein sequence ID" value="KAK9845695.1"/>
    <property type="molecule type" value="Genomic_DNA"/>
</dbReference>
<dbReference type="Pfam" id="PF00170">
    <property type="entry name" value="bZIP_1"/>
    <property type="match status" value="1"/>
</dbReference>
<sequence length="360" mass="39339">MRTNSTDPTQGPSSQAPKPNPLAGDAELGFRPYDRRRSGSQEQLAPRQRPDKSPEASPSPSQPNVSSAPAIPSEGGRVQDQSMPGQEAAWRMGQQQQTTTSQEHQQRQQQELMTGMRNFAMRETIGEGPNPVRSTESNPDELMSLERTGSMSHGGWPTSSAARKRKVEPSALSITSGGGTAELQDKEINSKSSGEEDAMDALDEGGDGMDSKERVQRRLAQNREAARKSRQRRKKYITDLEVEVHRLRAQGSGGSGKTSATQFPPVPALHQLEPPQPSHQLPSSMGMDPAQQATAIVAAFNRWRLEHALVAIRVRESLNHNAPEAVLRPLVDEALRPTLGPLCHEEDSSGERGCNHRHVV</sequence>
<dbReference type="AlphaFoldDB" id="A0AAW1SJ53"/>
<evidence type="ECO:0000256" key="4">
    <source>
        <dbReference type="ARBA" id="ARBA00023125"/>
    </source>
</evidence>
<evidence type="ECO:0000256" key="6">
    <source>
        <dbReference type="ARBA" id="ARBA00023242"/>
    </source>
</evidence>
<dbReference type="SUPFAM" id="SSF57959">
    <property type="entry name" value="Leucine zipper domain"/>
    <property type="match status" value="1"/>
</dbReference>
<organism evidence="9 10">
    <name type="scientific">Apatococcus fuscideae</name>
    <dbReference type="NCBI Taxonomy" id="2026836"/>
    <lineage>
        <taxon>Eukaryota</taxon>
        <taxon>Viridiplantae</taxon>
        <taxon>Chlorophyta</taxon>
        <taxon>core chlorophytes</taxon>
        <taxon>Trebouxiophyceae</taxon>
        <taxon>Chlorellales</taxon>
        <taxon>Chlorellaceae</taxon>
        <taxon>Apatococcus</taxon>
    </lineage>
</organism>
<evidence type="ECO:0000313" key="10">
    <source>
        <dbReference type="Proteomes" id="UP001485043"/>
    </source>
</evidence>
<gene>
    <name evidence="9" type="ORF">WJX84_008960</name>
</gene>
<dbReference type="GO" id="GO:0003677">
    <property type="term" value="F:DNA binding"/>
    <property type="evidence" value="ECO:0007669"/>
    <property type="project" value="UniProtKB-KW"/>
</dbReference>
<keyword evidence="3" id="KW-0805">Transcription regulation</keyword>
<dbReference type="PROSITE" id="PS00036">
    <property type="entry name" value="BZIP_BASIC"/>
    <property type="match status" value="1"/>
</dbReference>
<evidence type="ECO:0000256" key="5">
    <source>
        <dbReference type="ARBA" id="ARBA00023163"/>
    </source>
</evidence>
<name>A0AAW1SJ53_9CHLO</name>
<comment type="caution">
    <text evidence="9">The sequence shown here is derived from an EMBL/GenBank/DDBJ whole genome shotgun (WGS) entry which is preliminary data.</text>
</comment>
<accession>A0AAW1SJ53</accession>
<feature type="region of interest" description="Disordered" evidence="7">
    <location>
        <begin position="1"/>
        <end position="233"/>
    </location>
</feature>
<dbReference type="Proteomes" id="UP001485043">
    <property type="component" value="Unassembled WGS sequence"/>
</dbReference>
<feature type="compositionally biased region" description="Polar residues" evidence="7">
    <location>
        <begin position="56"/>
        <end position="67"/>
    </location>
</feature>
<evidence type="ECO:0000256" key="7">
    <source>
        <dbReference type="SAM" id="MobiDB-lite"/>
    </source>
</evidence>
<evidence type="ECO:0000256" key="1">
    <source>
        <dbReference type="ARBA" id="ARBA00004123"/>
    </source>
</evidence>
<protein>
    <recommendedName>
        <fullName evidence="8">BZIP domain-containing protein</fullName>
    </recommendedName>
</protein>
<dbReference type="CDD" id="cd14686">
    <property type="entry name" value="bZIP"/>
    <property type="match status" value="1"/>
</dbReference>
<evidence type="ECO:0000256" key="3">
    <source>
        <dbReference type="ARBA" id="ARBA00023015"/>
    </source>
</evidence>
<dbReference type="GO" id="GO:0005634">
    <property type="term" value="C:nucleus"/>
    <property type="evidence" value="ECO:0007669"/>
    <property type="project" value="UniProtKB-SubCell"/>
</dbReference>
<keyword evidence="5" id="KW-0804">Transcription</keyword>
<dbReference type="GO" id="GO:0003700">
    <property type="term" value="F:DNA-binding transcription factor activity"/>
    <property type="evidence" value="ECO:0007669"/>
    <property type="project" value="InterPro"/>
</dbReference>
<feature type="compositionally biased region" description="Polar residues" evidence="7">
    <location>
        <begin position="1"/>
        <end position="17"/>
    </location>
</feature>
<reference evidence="9 10" key="1">
    <citation type="journal article" date="2024" name="Nat. Commun.">
        <title>Phylogenomics reveals the evolutionary origins of lichenization in chlorophyte algae.</title>
        <authorList>
            <person name="Puginier C."/>
            <person name="Libourel C."/>
            <person name="Otte J."/>
            <person name="Skaloud P."/>
            <person name="Haon M."/>
            <person name="Grisel S."/>
            <person name="Petersen M."/>
            <person name="Berrin J.G."/>
            <person name="Delaux P.M."/>
            <person name="Dal Grande F."/>
            <person name="Keller J."/>
        </authorList>
    </citation>
    <scope>NUCLEOTIDE SEQUENCE [LARGE SCALE GENOMIC DNA]</scope>
    <source>
        <strain evidence="9 10">SAG 2523</strain>
    </source>
</reference>
<feature type="compositionally biased region" description="Acidic residues" evidence="7">
    <location>
        <begin position="195"/>
        <end position="207"/>
    </location>
</feature>
<keyword evidence="6" id="KW-0539">Nucleus</keyword>
<dbReference type="PROSITE" id="PS50217">
    <property type="entry name" value="BZIP"/>
    <property type="match status" value="1"/>
</dbReference>
<keyword evidence="10" id="KW-1185">Reference proteome</keyword>
<evidence type="ECO:0000256" key="2">
    <source>
        <dbReference type="ARBA" id="ARBA00007163"/>
    </source>
</evidence>
<dbReference type="PANTHER" id="PTHR47416">
    <property type="entry name" value="BASIC-LEUCINE ZIPPER TRANSCRIPTION FACTOR F-RELATED"/>
    <property type="match status" value="1"/>
</dbReference>
<dbReference type="InterPro" id="IPR046347">
    <property type="entry name" value="bZIP_sf"/>
</dbReference>
<feature type="compositionally biased region" description="Low complexity" evidence="7">
    <location>
        <begin position="94"/>
        <end position="110"/>
    </location>
</feature>
<feature type="domain" description="BZIP" evidence="8">
    <location>
        <begin position="212"/>
        <end position="250"/>
    </location>
</feature>
<comment type="subcellular location">
    <subcellularLocation>
        <location evidence="1">Nucleus</location>
    </subcellularLocation>
</comment>
<dbReference type="PANTHER" id="PTHR47416:SF8">
    <property type="entry name" value="BASIC-LEUCINE ZIPPER TRANSCRIPTION FACTOR E-RELATED"/>
    <property type="match status" value="1"/>
</dbReference>
<keyword evidence="4" id="KW-0238">DNA-binding</keyword>
<dbReference type="Gene3D" id="1.20.5.170">
    <property type="match status" value="1"/>
</dbReference>
<evidence type="ECO:0000313" key="9">
    <source>
        <dbReference type="EMBL" id="KAK9845695.1"/>
    </source>
</evidence>
<evidence type="ECO:0000259" key="8">
    <source>
        <dbReference type="PROSITE" id="PS50217"/>
    </source>
</evidence>
<proteinExistence type="inferred from homology"/>
<comment type="similarity">
    <text evidence="2">Belongs to the bZIP family.</text>
</comment>
<feature type="compositionally biased region" description="Polar residues" evidence="7">
    <location>
        <begin position="147"/>
        <end position="161"/>
    </location>
</feature>